<keyword evidence="7 10" id="KW-0862">Zinc</keyword>
<comment type="subcellular location">
    <subcellularLocation>
        <location evidence="10">Cytoplasm</location>
    </subcellularLocation>
</comment>
<dbReference type="PANTHER" id="PTHR32120">
    <property type="entry name" value="SMALL RIBOSOMAL SUBUNIT BIOGENESIS GTPASE RSGA"/>
    <property type="match status" value="1"/>
</dbReference>
<feature type="domain" description="EngC GTPase" evidence="11">
    <location>
        <begin position="101"/>
        <end position="248"/>
    </location>
</feature>
<feature type="binding site" evidence="10">
    <location>
        <begin position="192"/>
        <end position="200"/>
    </location>
    <ligand>
        <name>GTP</name>
        <dbReference type="ChEBI" id="CHEBI:37565"/>
    </ligand>
</feature>
<feature type="binding site" evidence="10">
    <location>
        <position position="278"/>
    </location>
    <ligand>
        <name>Zn(2+)</name>
        <dbReference type="ChEBI" id="CHEBI:29105"/>
    </ligand>
</feature>
<evidence type="ECO:0000313" key="14">
    <source>
        <dbReference type="Proteomes" id="UP000191110"/>
    </source>
</evidence>
<dbReference type="CDD" id="cd01854">
    <property type="entry name" value="YjeQ_EngC"/>
    <property type="match status" value="1"/>
</dbReference>
<evidence type="ECO:0000256" key="9">
    <source>
        <dbReference type="ARBA" id="ARBA00023134"/>
    </source>
</evidence>
<dbReference type="NCBIfam" id="TIGR00157">
    <property type="entry name" value="ribosome small subunit-dependent GTPase A"/>
    <property type="match status" value="1"/>
</dbReference>
<dbReference type="GO" id="GO:0005525">
    <property type="term" value="F:GTP binding"/>
    <property type="evidence" value="ECO:0007669"/>
    <property type="project" value="UniProtKB-UniRule"/>
</dbReference>
<comment type="cofactor">
    <cofactor evidence="10">
        <name>Zn(2+)</name>
        <dbReference type="ChEBI" id="CHEBI:29105"/>
    </cofactor>
    <text evidence="10">Binds 1 zinc ion per subunit.</text>
</comment>
<dbReference type="InterPro" id="IPR027417">
    <property type="entry name" value="P-loop_NTPase"/>
</dbReference>
<evidence type="ECO:0000256" key="8">
    <source>
        <dbReference type="ARBA" id="ARBA00022884"/>
    </source>
</evidence>
<organism evidence="13 14">
    <name type="scientific">Solemya pervernicosa gill symbiont</name>
    <dbReference type="NCBI Taxonomy" id="642797"/>
    <lineage>
        <taxon>Bacteria</taxon>
        <taxon>Pseudomonadati</taxon>
        <taxon>Pseudomonadota</taxon>
        <taxon>Gammaproteobacteria</taxon>
        <taxon>sulfur-oxidizing symbionts</taxon>
    </lineage>
</organism>
<feature type="binding site" evidence="10">
    <location>
        <position position="286"/>
    </location>
    <ligand>
        <name>Zn(2+)</name>
        <dbReference type="ChEBI" id="CHEBI:29105"/>
    </ligand>
</feature>
<dbReference type="PANTHER" id="PTHR32120:SF10">
    <property type="entry name" value="SMALL RIBOSOMAL SUBUNIT BIOGENESIS GTPASE RSGA"/>
    <property type="match status" value="1"/>
</dbReference>
<feature type="binding site" evidence="10">
    <location>
        <position position="273"/>
    </location>
    <ligand>
        <name>Zn(2+)</name>
        <dbReference type="ChEBI" id="CHEBI:29105"/>
    </ligand>
</feature>
<gene>
    <name evidence="10" type="primary">rsgA</name>
    <name evidence="13" type="ORF">BOW53_07635</name>
</gene>
<dbReference type="OrthoDB" id="9809485at2"/>
<evidence type="ECO:0000256" key="2">
    <source>
        <dbReference type="ARBA" id="ARBA00022517"/>
    </source>
</evidence>
<dbReference type="InterPro" id="IPR010914">
    <property type="entry name" value="RsgA_GTPase_dom"/>
</dbReference>
<proteinExistence type="inferred from homology"/>
<sequence>MSNQYSLAQLGWQPFFQQQISLEEWEPSIFARVASYQRSQISLFTVDGQRTLSVTPNLPPITVGDWLLLGSDGSFQRLLERRSLFSRKAAGSKVERQLIAANIDTLFIVTSLNQDFSLSRIERYLSLAKQNDVEAVVVLSKSDLCDDVDNYRDQVEALDPLLSVVTVNSLDHSSTATLESWCGSGQTVALLGSSGVGKSTLINTLSGTTTQATASIREDDSKGRHTTTGRSLHLLNSGGLLLDTPGMRELQLVDCEEGVEETFAELHTLAQQCRFSDCQHHSEPGCAIQATIDAGSIDARRLSSYQKLLREQAFNSATLAERRDHDRNLTRYYRSVLTESKRFKEQG</sequence>
<dbReference type="EMBL" id="MPRL01000025">
    <property type="protein sequence ID" value="OOZ40438.1"/>
    <property type="molecule type" value="Genomic_DNA"/>
</dbReference>
<keyword evidence="4 10" id="KW-0699">rRNA-binding</keyword>
<comment type="similarity">
    <text evidence="10">Belongs to the TRAFAC class YlqF/YawG GTPase family. RsgA subfamily.</text>
</comment>
<comment type="caution">
    <text evidence="13">The sequence shown here is derived from an EMBL/GenBank/DDBJ whole genome shotgun (WGS) entry which is preliminary data.</text>
</comment>
<keyword evidence="9 10" id="KW-0342">GTP-binding</keyword>
<keyword evidence="6 10" id="KW-0378">Hydrolase</keyword>
<feature type="binding site" evidence="10">
    <location>
        <begin position="140"/>
        <end position="143"/>
    </location>
    <ligand>
        <name>GTP</name>
        <dbReference type="ChEBI" id="CHEBI:37565"/>
    </ligand>
</feature>
<comment type="function">
    <text evidence="10">One of several proteins that assist in the late maturation steps of the functional core of the 30S ribosomal subunit. Helps release RbfA from mature subunits. May play a role in the assembly of ribosomal proteins into the subunit. Circularly permuted GTPase that catalyzes slow GTP hydrolysis, GTPase activity is stimulated by the 30S ribosomal subunit.</text>
</comment>
<dbReference type="Pfam" id="PF03193">
    <property type="entry name" value="RsgA_GTPase"/>
    <property type="match status" value="1"/>
</dbReference>
<evidence type="ECO:0000256" key="4">
    <source>
        <dbReference type="ARBA" id="ARBA00022730"/>
    </source>
</evidence>
<keyword evidence="2 10" id="KW-0690">Ribosome biogenesis</keyword>
<evidence type="ECO:0000256" key="3">
    <source>
        <dbReference type="ARBA" id="ARBA00022723"/>
    </source>
</evidence>
<feature type="domain" description="CP-type G" evidence="12">
    <location>
        <begin position="95"/>
        <end position="250"/>
    </location>
</feature>
<dbReference type="HAMAP" id="MF_01820">
    <property type="entry name" value="GTPase_RsgA"/>
    <property type="match status" value="1"/>
</dbReference>
<keyword evidence="1 10" id="KW-0963">Cytoplasm</keyword>
<protein>
    <recommendedName>
        <fullName evidence="10">Small ribosomal subunit biogenesis GTPase RsgA</fullName>
        <ecNumber evidence="10">3.6.1.-</ecNumber>
    </recommendedName>
</protein>
<feature type="binding site" evidence="10">
    <location>
        <position position="280"/>
    </location>
    <ligand>
        <name>Zn(2+)</name>
        <dbReference type="ChEBI" id="CHEBI:29105"/>
    </ligand>
</feature>
<dbReference type="RefSeq" id="WP_078483497.1">
    <property type="nucleotide sequence ID" value="NZ_MPRL01000025.1"/>
</dbReference>
<evidence type="ECO:0000256" key="10">
    <source>
        <dbReference type="HAMAP-Rule" id="MF_01820"/>
    </source>
</evidence>
<dbReference type="Gene3D" id="1.10.40.50">
    <property type="entry name" value="Probable gtpase engc, domain 3"/>
    <property type="match status" value="1"/>
</dbReference>
<evidence type="ECO:0000256" key="6">
    <source>
        <dbReference type="ARBA" id="ARBA00022801"/>
    </source>
</evidence>
<dbReference type="GO" id="GO:0003924">
    <property type="term" value="F:GTPase activity"/>
    <property type="evidence" value="ECO:0007669"/>
    <property type="project" value="UniProtKB-UniRule"/>
</dbReference>
<evidence type="ECO:0000256" key="5">
    <source>
        <dbReference type="ARBA" id="ARBA00022741"/>
    </source>
</evidence>
<keyword evidence="8 10" id="KW-0694">RNA-binding</keyword>
<dbReference type="InterPro" id="IPR004881">
    <property type="entry name" value="Ribosome_biogen_GTPase_RsgA"/>
</dbReference>
<accession>A0A1T2L5N9</accession>
<dbReference type="GO" id="GO:0046872">
    <property type="term" value="F:metal ion binding"/>
    <property type="evidence" value="ECO:0007669"/>
    <property type="project" value="UniProtKB-KW"/>
</dbReference>
<dbReference type="PROSITE" id="PS51721">
    <property type="entry name" value="G_CP"/>
    <property type="match status" value="1"/>
</dbReference>
<evidence type="ECO:0000256" key="1">
    <source>
        <dbReference type="ARBA" id="ARBA00022490"/>
    </source>
</evidence>
<dbReference type="EC" id="3.6.1.-" evidence="10"/>
<keyword evidence="3 10" id="KW-0479">Metal-binding</keyword>
<dbReference type="GO" id="GO:0005737">
    <property type="term" value="C:cytoplasm"/>
    <property type="evidence" value="ECO:0007669"/>
    <property type="project" value="UniProtKB-SubCell"/>
</dbReference>
<dbReference type="AlphaFoldDB" id="A0A1T2L5N9"/>
<evidence type="ECO:0000313" key="13">
    <source>
        <dbReference type="EMBL" id="OOZ40438.1"/>
    </source>
</evidence>
<dbReference type="SUPFAM" id="SSF52540">
    <property type="entry name" value="P-loop containing nucleoside triphosphate hydrolases"/>
    <property type="match status" value="1"/>
</dbReference>
<name>A0A1T2L5N9_9GAMM</name>
<evidence type="ECO:0000259" key="11">
    <source>
        <dbReference type="PROSITE" id="PS50936"/>
    </source>
</evidence>
<evidence type="ECO:0000259" key="12">
    <source>
        <dbReference type="PROSITE" id="PS51721"/>
    </source>
</evidence>
<keyword evidence="14" id="KW-1185">Reference proteome</keyword>
<comment type="subunit">
    <text evidence="10">Monomer. Associates with 30S ribosomal subunit, binds 16S rRNA.</text>
</comment>
<dbReference type="Gene3D" id="3.40.50.300">
    <property type="entry name" value="P-loop containing nucleotide triphosphate hydrolases"/>
    <property type="match status" value="1"/>
</dbReference>
<dbReference type="Proteomes" id="UP000191110">
    <property type="component" value="Unassembled WGS sequence"/>
</dbReference>
<dbReference type="PROSITE" id="PS50936">
    <property type="entry name" value="ENGC_GTPASE"/>
    <property type="match status" value="1"/>
</dbReference>
<dbReference type="GO" id="GO:0019843">
    <property type="term" value="F:rRNA binding"/>
    <property type="evidence" value="ECO:0007669"/>
    <property type="project" value="UniProtKB-KW"/>
</dbReference>
<reference evidence="13 14" key="1">
    <citation type="submission" date="2016-11" db="EMBL/GenBank/DDBJ databases">
        <title>Mixed transmission modes and dynamic genome evolution in an obligate animal-bacterial symbiosis.</title>
        <authorList>
            <person name="Russell S.L."/>
            <person name="Corbett-Detig R.B."/>
            <person name="Cavanaugh C.M."/>
        </authorList>
    </citation>
    <scope>NUCLEOTIDE SEQUENCE [LARGE SCALE GENOMIC DNA]</scope>
    <source>
        <strain evidence="13">Sveles-Q1</strain>
    </source>
</reference>
<evidence type="ECO:0000256" key="7">
    <source>
        <dbReference type="ARBA" id="ARBA00022833"/>
    </source>
</evidence>
<dbReference type="InterPro" id="IPR030378">
    <property type="entry name" value="G_CP_dom"/>
</dbReference>
<dbReference type="GO" id="GO:0042274">
    <property type="term" value="P:ribosomal small subunit biogenesis"/>
    <property type="evidence" value="ECO:0007669"/>
    <property type="project" value="UniProtKB-UniRule"/>
</dbReference>
<keyword evidence="5 10" id="KW-0547">Nucleotide-binding</keyword>